<keyword evidence="3 6" id="KW-0812">Transmembrane</keyword>
<evidence type="ECO:0000313" key="7">
    <source>
        <dbReference type="EMBL" id="GGM22220.1"/>
    </source>
</evidence>
<organism evidence="7 8">
    <name type="scientific">Deinococcus aerophilus</name>
    <dbReference type="NCBI Taxonomy" id="522488"/>
    <lineage>
        <taxon>Bacteria</taxon>
        <taxon>Thermotogati</taxon>
        <taxon>Deinococcota</taxon>
        <taxon>Deinococci</taxon>
        <taxon>Deinococcales</taxon>
        <taxon>Deinococcaceae</taxon>
        <taxon>Deinococcus</taxon>
    </lineage>
</organism>
<feature type="transmembrane region" description="Helical" evidence="6">
    <location>
        <begin position="190"/>
        <end position="211"/>
    </location>
</feature>
<keyword evidence="4 6" id="KW-1133">Transmembrane helix</keyword>
<gene>
    <name evidence="7" type="ORF">GCM10010841_32620</name>
</gene>
<reference evidence="8" key="1">
    <citation type="journal article" date="2019" name="Int. J. Syst. Evol. Microbiol.">
        <title>The Global Catalogue of Microorganisms (GCM) 10K type strain sequencing project: providing services to taxonomists for standard genome sequencing and annotation.</title>
        <authorList>
            <consortium name="The Broad Institute Genomics Platform"/>
            <consortium name="The Broad Institute Genome Sequencing Center for Infectious Disease"/>
            <person name="Wu L."/>
            <person name="Ma J."/>
        </authorList>
    </citation>
    <scope>NUCLEOTIDE SEQUENCE [LARGE SCALE GENOMIC DNA]</scope>
    <source>
        <strain evidence="8">JCM 15443</strain>
    </source>
</reference>
<evidence type="ECO:0000256" key="5">
    <source>
        <dbReference type="ARBA" id="ARBA00023136"/>
    </source>
</evidence>
<dbReference type="InterPro" id="IPR019108">
    <property type="entry name" value="Caa3_assmbl_CtaG-rel"/>
</dbReference>
<evidence type="ECO:0000256" key="6">
    <source>
        <dbReference type="SAM" id="Phobius"/>
    </source>
</evidence>
<dbReference type="Proteomes" id="UP000661918">
    <property type="component" value="Unassembled WGS sequence"/>
</dbReference>
<dbReference type="RefSeq" id="WP_188905413.1">
    <property type="nucleotide sequence ID" value="NZ_BMOM01000059.1"/>
</dbReference>
<dbReference type="Pfam" id="PF09678">
    <property type="entry name" value="Caa3_CtaG"/>
    <property type="match status" value="1"/>
</dbReference>
<keyword evidence="8" id="KW-1185">Reference proteome</keyword>
<feature type="transmembrane region" description="Helical" evidence="6">
    <location>
        <begin position="82"/>
        <end position="102"/>
    </location>
</feature>
<dbReference type="EMBL" id="BMOM01000059">
    <property type="protein sequence ID" value="GGM22220.1"/>
    <property type="molecule type" value="Genomic_DNA"/>
</dbReference>
<evidence type="ECO:0000256" key="2">
    <source>
        <dbReference type="ARBA" id="ARBA00022475"/>
    </source>
</evidence>
<feature type="transmembrane region" description="Helical" evidence="6">
    <location>
        <begin position="231"/>
        <end position="252"/>
    </location>
</feature>
<evidence type="ECO:0000313" key="8">
    <source>
        <dbReference type="Proteomes" id="UP000661918"/>
    </source>
</evidence>
<evidence type="ECO:0000256" key="3">
    <source>
        <dbReference type="ARBA" id="ARBA00022692"/>
    </source>
</evidence>
<proteinExistence type="predicted"/>
<name>A0ABQ2H140_9DEIO</name>
<keyword evidence="2" id="KW-1003">Cell membrane</keyword>
<feature type="transmembrane region" description="Helical" evidence="6">
    <location>
        <begin position="16"/>
        <end position="33"/>
    </location>
</feature>
<feature type="transmembrane region" description="Helical" evidence="6">
    <location>
        <begin position="122"/>
        <end position="144"/>
    </location>
</feature>
<protein>
    <recommendedName>
        <fullName evidence="9">Cytochrome c oxidase assembly protein</fullName>
    </recommendedName>
</protein>
<evidence type="ECO:0008006" key="9">
    <source>
        <dbReference type="Google" id="ProtNLM"/>
    </source>
</evidence>
<keyword evidence="5 6" id="KW-0472">Membrane</keyword>
<comment type="subcellular location">
    <subcellularLocation>
        <location evidence="1">Cell membrane</location>
        <topology evidence="1">Multi-pass membrane protein</topology>
    </subcellularLocation>
</comment>
<feature type="transmembrane region" description="Helical" evidence="6">
    <location>
        <begin position="45"/>
        <end position="62"/>
    </location>
</feature>
<evidence type="ECO:0000256" key="1">
    <source>
        <dbReference type="ARBA" id="ARBA00004651"/>
    </source>
</evidence>
<accession>A0ABQ2H140</accession>
<sequence length="268" mass="28616">MPSGHSPAAHHDTFSWLVWLLLLGVAVGYAVMVRRQHGLGHPWRGSRTGFFALGLAGLAWAFSPAVNALAHGDVRTHMAQHLVSGMFAPLLLALGWPLTLTLRSVPVSAARRLVGGLHAPPLSVIASPGGALLLNVGGMFVLYLTDLYRVMLEHPLVHAAVALHVVAAGVLYAVVLSGTEPVATRASFRTRLAALLLGTAGHATLAKMLYAGHGPLGAEHPVPHLQSAAQLMYYGGDLAELLLFVVVFQSWFRRREQARRRTQSAALP</sequence>
<evidence type="ECO:0000256" key="4">
    <source>
        <dbReference type="ARBA" id="ARBA00022989"/>
    </source>
</evidence>
<feature type="transmembrane region" description="Helical" evidence="6">
    <location>
        <begin position="156"/>
        <end position="178"/>
    </location>
</feature>
<comment type="caution">
    <text evidence="7">The sequence shown here is derived from an EMBL/GenBank/DDBJ whole genome shotgun (WGS) entry which is preliminary data.</text>
</comment>